<feature type="non-terminal residue" evidence="7">
    <location>
        <position position="1"/>
    </location>
</feature>
<dbReference type="GO" id="GO:0022857">
    <property type="term" value="F:transmembrane transporter activity"/>
    <property type="evidence" value="ECO:0007669"/>
    <property type="project" value="InterPro"/>
</dbReference>
<comment type="subcellular location">
    <subcellularLocation>
        <location evidence="1">Membrane</location>
        <topology evidence="1">Multi-pass membrane protein</topology>
    </subcellularLocation>
</comment>
<protein>
    <submittedName>
        <fullName evidence="7">Organic cation transporter</fullName>
    </submittedName>
</protein>
<evidence type="ECO:0000256" key="4">
    <source>
        <dbReference type="ARBA" id="ARBA00023136"/>
    </source>
</evidence>
<dbReference type="InterPro" id="IPR005829">
    <property type="entry name" value="Sugar_transporter_CS"/>
</dbReference>
<evidence type="ECO:0000256" key="2">
    <source>
        <dbReference type="ARBA" id="ARBA00022692"/>
    </source>
</evidence>
<evidence type="ECO:0000256" key="3">
    <source>
        <dbReference type="ARBA" id="ARBA00022989"/>
    </source>
</evidence>
<dbReference type="PROSITE" id="PS00217">
    <property type="entry name" value="SUGAR_TRANSPORT_2"/>
    <property type="match status" value="1"/>
</dbReference>
<dbReference type="AlphaFoldDB" id="A0A147BAR4"/>
<evidence type="ECO:0000256" key="5">
    <source>
        <dbReference type="SAM" id="Phobius"/>
    </source>
</evidence>
<dbReference type="InterPro" id="IPR020846">
    <property type="entry name" value="MFS_dom"/>
</dbReference>
<feature type="transmembrane region" description="Helical" evidence="5">
    <location>
        <begin position="69"/>
        <end position="88"/>
    </location>
</feature>
<keyword evidence="4 5" id="KW-0472">Membrane</keyword>
<feature type="transmembrane region" description="Helical" evidence="5">
    <location>
        <begin position="238"/>
        <end position="256"/>
    </location>
</feature>
<sequence length="347" mass="38310">VSPSLLLYNVFRFIVGLGTGGIQSTSITLFVETVPSRLRTLLVATYGIGWTAGQLGLVATAYLIRDWRYLQMTISLVTVPIIGMWWFLPESPRWLLTKNKVQQLDRELQRAAYWNKLPNLDIAAIVRNMEKRAAEQTAKTTTSIIDLMRGSKLRRYTLIWWAVFFSHRLLYFHLSFASALLGGDVFVNYAIVQSMELPAKAASMVAVRFFRRRLTLITCFVVGAASFLLAMAFPRDSVVAKVATSAVSMLFMSSALDMMNVYAAEVFPTVLRTVGVGSAYMASRVGSTAAPFLASIGTMTPYGVMQATVGSVQCLVAVALIFMPETLHRSLPDTLGDAEKSRKTADT</sequence>
<reference evidence="7" key="1">
    <citation type="submission" date="2016-03" db="EMBL/GenBank/DDBJ databases">
        <title>Gut transcriptome analysis on engorged females of Ornithodoros mimon (Acari: Argasidae) and phylogenetic inferences of soft ticks.</title>
        <authorList>
            <person name="Landulfo G.A."/>
            <person name="Giovanni D."/>
            <person name="Carvalho E."/>
            <person name="Junqueira-de-Azevedo I."/>
            <person name="Patane J."/>
            <person name="Mendoca R."/>
            <person name="Barros-Battesti D."/>
        </authorList>
    </citation>
    <scope>NUCLEOTIDE SEQUENCE</scope>
    <source>
        <strain evidence="7">Females</strain>
        <tissue evidence="7">Gut</tissue>
    </source>
</reference>
<organism evidence="7">
    <name type="scientific">Alectorobius mimon</name>
    <dbReference type="NCBI Taxonomy" id="360319"/>
    <lineage>
        <taxon>Eukaryota</taxon>
        <taxon>Metazoa</taxon>
        <taxon>Ecdysozoa</taxon>
        <taxon>Arthropoda</taxon>
        <taxon>Chelicerata</taxon>
        <taxon>Arachnida</taxon>
        <taxon>Acari</taxon>
        <taxon>Parasitiformes</taxon>
        <taxon>Ixodida</taxon>
        <taxon>Ixodoidea</taxon>
        <taxon>Argasidae</taxon>
        <taxon>Ornithodorinae</taxon>
        <taxon>Alectorobius</taxon>
    </lineage>
</organism>
<feature type="transmembrane region" description="Helical" evidence="5">
    <location>
        <begin position="214"/>
        <end position="232"/>
    </location>
</feature>
<dbReference type="PROSITE" id="PS50850">
    <property type="entry name" value="MFS"/>
    <property type="match status" value="1"/>
</dbReference>
<name>A0A147BAR4_9ACAR</name>
<accession>A0A147BAR4</accession>
<evidence type="ECO:0000259" key="6">
    <source>
        <dbReference type="PROSITE" id="PS50850"/>
    </source>
</evidence>
<feature type="transmembrane region" description="Helical" evidence="5">
    <location>
        <begin position="6"/>
        <end position="31"/>
    </location>
</feature>
<dbReference type="Pfam" id="PF00083">
    <property type="entry name" value="Sugar_tr"/>
    <property type="match status" value="1"/>
</dbReference>
<dbReference type="EMBL" id="GEIB01000307">
    <property type="protein sequence ID" value="JAR87532.1"/>
    <property type="molecule type" value="Transcribed_RNA"/>
</dbReference>
<feature type="domain" description="Major facilitator superfamily (MFS) profile" evidence="6">
    <location>
        <begin position="1"/>
        <end position="327"/>
    </location>
</feature>
<dbReference type="Gene3D" id="1.20.1250.20">
    <property type="entry name" value="MFS general substrate transporter like domains"/>
    <property type="match status" value="1"/>
</dbReference>
<keyword evidence="2 5" id="KW-0812">Transmembrane</keyword>
<dbReference type="InterPro" id="IPR005828">
    <property type="entry name" value="MFS_sugar_transport-like"/>
</dbReference>
<dbReference type="GO" id="GO:0016020">
    <property type="term" value="C:membrane"/>
    <property type="evidence" value="ECO:0007669"/>
    <property type="project" value="UniProtKB-SubCell"/>
</dbReference>
<evidence type="ECO:0000256" key="1">
    <source>
        <dbReference type="ARBA" id="ARBA00004141"/>
    </source>
</evidence>
<evidence type="ECO:0000313" key="7">
    <source>
        <dbReference type="EMBL" id="JAR87532.1"/>
    </source>
</evidence>
<proteinExistence type="predicted"/>
<feature type="non-terminal residue" evidence="7">
    <location>
        <position position="347"/>
    </location>
</feature>
<dbReference type="InterPro" id="IPR036259">
    <property type="entry name" value="MFS_trans_sf"/>
</dbReference>
<feature type="transmembrane region" description="Helical" evidence="5">
    <location>
        <begin position="43"/>
        <end position="63"/>
    </location>
</feature>
<dbReference type="SUPFAM" id="SSF103473">
    <property type="entry name" value="MFS general substrate transporter"/>
    <property type="match status" value="1"/>
</dbReference>
<keyword evidence="3 5" id="KW-1133">Transmembrane helix</keyword>
<dbReference type="PANTHER" id="PTHR24064">
    <property type="entry name" value="SOLUTE CARRIER FAMILY 22 MEMBER"/>
    <property type="match status" value="1"/>
</dbReference>